<dbReference type="EMBL" id="JAAIUW010000009">
    <property type="protein sequence ID" value="KAF7814224.1"/>
    <property type="molecule type" value="Genomic_DNA"/>
</dbReference>
<accession>A0A834T1T3</accession>
<dbReference type="AlphaFoldDB" id="A0A834T1T3"/>
<comment type="caution">
    <text evidence="1">The sequence shown here is derived from an EMBL/GenBank/DDBJ whole genome shotgun (WGS) entry which is preliminary data.</text>
</comment>
<sequence length="74" mass="7965">MGGNYDQNKIKINGEEIKEGGGGSGATIYAWYGVGGANRRPLRVPAPETEHALATNLITLMKMKTKGAFDFTCF</sequence>
<reference evidence="1" key="1">
    <citation type="submission" date="2020-09" db="EMBL/GenBank/DDBJ databases">
        <title>Genome-Enabled Discovery of Anthraquinone Biosynthesis in Senna tora.</title>
        <authorList>
            <person name="Kang S.-H."/>
            <person name="Pandey R.P."/>
            <person name="Lee C.-M."/>
            <person name="Sim J.-S."/>
            <person name="Jeong J.-T."/>
            <person name="Choi B.-S."/>
            <person name="Jung M."/>
            <person name="Ginzburg D."/>
            <person name="Zhao K."/>
            <person name="Won S.Y."/>
            <person name="Oh T.-J."/>
            <person name="Yu Y."/>
            <person name="Kim N.-H."/>
            <person name="Lee O.R."/>
            <person name="Lee T.-H."/>
            <person name="Bashyal P."/>
            <person name="Kim T.-S."/>
            <person name="Lee W.-H."/>
            <person name="Kawkins C."/>
            <person name="Kim C.-K."/>
            <person name="Kim J.S."/>
            <person name="Ahn B.O."/>
            <person name="Rhee S.Y."/>
            <person name="Sohng J.K."/>
        </authorList>
    </citation>
    <scope>NUCLEOTIDE SEQUENCE</scope>
    <source>
        <tissue evidence="1">Leaf</tissue>
    </source>
</reference>
<evidence type="ECO:0000313" key="2">
    <source>
        <dbReference type="Proteomes" id="UP000634136"/>
    </source>
</evidence>
<evidence type="ECO:0000313" key="1">
    <source>
        <dbReference type="EMBL" id="KAF7814224.1"/>
    </source>
</evidence>
<dbReference type="Proteomes" id="UP000634136">
    <property type="component" value="Unassembled WGS sequence"/>
</dbReference>
<name>A0A834T1T3_9FABA</name>
<organism evidence="1 2">
    <name type="scientific">Senna tora</name>
    <dbReference type="NCBI Taxonomy" id="362788"/>
    <lineage>
        <taxon>Eukaryota</taxon>
        <taxon>Viridiplantae</taxon>
        <taxon>Streptophyta</taxon>
        <taxon>Embryophyta</taxon>
        <taxon>Tracheophyta</taxon>
        <taxon>Spermatophyta</taxon>
        <taxon>Magnoliopsida</taxon>
        <taxon>eudicotyledons</taxon>
        <taxon>Gunneridae</taxon>
        <taxon>Pentapetalae</taxon>
        <taxon>rosids</taxon>
        <taxon>fabids</taxon>
        <taxon>Fabales</taxon>
        <taxon>Fabaceae</taxon>
        <taxon>Caesalpinioideae</taxon>
        <taxon>Cassia clade</taxon>
        <taxon>Senna</taxon>
    </lineage>
</organism>
<keyword evidence="2" id="KW-1185">Reference proteome</keyword>
<gene>
    <name evidence="1" type="ORF">G2W53_028193</name>
</gene>
<proteinExistence type="predicted"/>
<protein>
    <submittedName>
        <fullName evidence="1">Uncharacterized protein</fullName>
    </submittedName>
</protein>